<dbReference type="EMBL" id="AONC01000030">
    <property type="protein sequence ID" value="EXJ15035.1"/>
    <property type="molecule type" value="Genomic_DNA"/>
</dbReference>
<dbReference type="PIRSF" id="PIRSF018005">
    <property type="entry name" value="UCP018005"/>
    <property type="match status" value="1"/>
</dbReference>
<evidence type="ECO:0000259" key="4">
    <source>
        <dbReference type="Pfam" id="PF10017"/>
    </source>
</evidence>
<dbReference type="eggNOG" id="COG4301">
    <property type="taxonomic scope" value="Bacteria"/>
</dbReference>
<evidence type="ECO:0000256" key="1">
    <source>
        <dbReference type="ARBA" id="ARBA00022603"/>
    </source>
</evidence>
<dbReference type="InterPro" id="IPR019257">
    <property type="entry name" value="MeTrfase_dom"/>
</dbReference>
<dbReference type="Proteomes" id="UP000019460">
    <property type="component" value="Unassembled WGS sequence"/>
</dbReference>
<gene>
    <name evidence="5" type="ORF">D779_1904</name>
</gene>
<dbReference type="InterPro" id="IPR017804">
    <property type="entry name" value="MeTrfase_EgtD-like"/>
</dbReference>
<protein>
    <recommendedName>
        <fullName evidence="4">Histidine-specific methyltransferase SAM-dependent domain-containing protein</fullName>
    </recommendedName>
</protein>
<dbReference type="PANTHER" id="PTHR43397:SF1">
    <property type="entry name" value="ERGOTHIONEINE BIOSYNTHESIS PROTEIN 1"/>
    <property type="match status" value="1"/>
</dbReference>
<feature type="region of interest" description="Disordered" evidence="3">
    <location>
        <begin position="1"/>
        <end position="33"/>
    </location>
</feature>
<reference evidence="5 6" key="1">
    <citation type="submission" date="2012-11" db="EMBL/GenBank/DDBJ databases">
        <title>Genome assembly of Thiorhodococcus sp. AK35.</title>
        <authorList>
            <person name="Nupur N."/>
            <person name="Khatri I."/>
            <person name="Subramanian S."/>
            <person name="Pinnaka A."/>
        </authorList>
    </citation>
    <scope>NUCLEOTIDE SEQUENCE [LARGE SCALE GENOMIC DNA]</scope>
    <source>
        <strain evidence="5 6">AK35</strain>
    </source>
</reference>
<sequence length="348" mass="39203">MSAAAATRLQHDQNRADRWEGNLDADHPSDPSERIRFYDYHPAPADVRAEVLEGLSRPQKRLPPKLFYDRRGSQLFDAITELPEYYPTRTEIGILSERGAEIAELLGRHKVLIELGSGSSLKIQTLLAALQPQVYVPVDISREHLLASAQTLAARFTWLHIRAACADYSAPFTLPLESHWSNLTAFFPGSSIGNFDPQDALRFLQRVAQMLGQGGRLLIGVDLRKQPELLHAAYNDAQGVTADFNLNLLVRINRELDADFDLDAFEHRAFFNADKSRVEMHLISLRDQKVHVGGQGFSFARGESIHTECSYKYGIQDFHALAADAGFRPERVWTDSDQRFSVHALRVI</sequence>
<dbReference type="PATRIC" id="fig|1249627.3.peg.2224"/>
<keyword evidence="2" id="KW-0808">Transferase</keyword>
<organism evidence="5 6">
    <name type="scientific">Imhoffiella purpurea</name>
    <dbReference type="NCBI Taxonomy" id="1249627"/>
    <lineage>
        <taxon>Bacteria</taxon>
        <taxon>Pseudomonadati</taxon>
        <taxon>Pseudomonadota</taxon>
        <taxon>Gammaproteobacteria</taxon>
        <taxon>Chromatiales</taxon>
        <taxon>Chromatiaceae</taxon>
        <taxon>Imhoffiella</taxon>
    </lineage>
</organism>
<keyword evidence="6" id="KW-1185">Reference proteome</keyword>
<evidence type="ECO:0000313" key="5">
    <source>
        <dbReference type="EMBL" id="EXJ15035.1"/>
    </source>
</evidence>
<proteinExistence type="predicted"/>
<evidence type="ECO:0000256" key="2">
    <source>
        <dbReference type="ARBA" id="ARBA00022679"/>
    </source>
</evidence>
<keyword evidence="1" id="KW-0489">Methyltransferase</keyword>
<dbReference type="GO" id="GO:0008168">
    <property type="term" value="F:methyltransferase activity"/>
    <property type="evidence" value="ECO:0007669"/>
    <property type="project" value="UniProtKB-KW"/>
</dbReference>
<dbReference type="InterPro" id="IPR051128">
    <property type="entry name" value="EgtD_Methyltrsf_superfamily"/>
</dbReference>
<comment type="caution">
    <text evidence="5">The sequence shown here is derived from an EMBL/GenBank/DDBJ whole genome shotgun (WGS) entry which is preliminary data.</text>
</comment>
<evidence type="ECO:0000256" key="3">
    <source>
        <dbReference type="SAM" id="MobiDB-lite"/>
    </source>
</evidence>
<dbReference type="AlphaFoldDB" id="W9VX85"/>
<dbReference type="SUPFAM" id="SSF53335">
    <property type="entry name" value="S-adenosyl-L-methionine-dependent methyltransferases"/>
    <property type="match status" value="1"/>
</dbReference>
<dbReference type="STRING" id="1249627.D779_1904"/>
<name>W9VX85_9GAMM</name>
<dbReference type="RefSeq" id="WP_081763458.1">
    <property type="nucleotide sequence ID" value="NZ_AONC01000030.1"/>
</dbReference>
<accession>W9VX85</accession>
<dbReference type="PANTHER" id="PTHR43397">
    <property type="entry name" value="ERGOTHIONEINE BIOSYNTHESIS PROTEIN 1"/>
    <property type="match status" value="1"/>
</dbReference>
<dbReference type="Gene3D" id="3.40.50.150">
    <property type="entry name" value="Vaccinia Virus protein VP39"/>
    <property type="match status" value="1"/>
</dbReference>
<feature type="domain" description="Histidine-specific methyltransferase SAM-dependent" evidence="4">
    <location>
        <begin position="48"/>
        <end position="346"/>
    </location>
</feature>
<feature type="compositionally biased region" description="Basic and acidic residues" evidence="3">
    <location>
        <begin position="9"/>
        <end position="33"/>
    </location>
</feature>
<dbReference type="NCBIfam" id="TIGR03438">
    <property type="entry name" value="egtD_ergothio"/>
    <property type="match status" value="1"/>
</dbReference>
<evidence type="ECO:0000313" key="6">
    <source>
        <dbReference type="Proteomes" id="UP000019460"/>
    </source>
</evidence>
<dbReference type="InterPro" id="IPR029063">
    <property type="entry name" value="SAM-dependent_MTases_sf"/>
</dbReference>
<dbReference type="InterPro" id="IPR035094">
    <property type="entry name" value="EgtD"/>
</dbReference>
<dbReference type="GO" id="GO:0032259">
    <property type="term" value="P:methylation"/>
    <property type="evidence" value="ECO:0007669"/>
    <property type="project" value="UniProtKB-KW"/>
</dbReference>
<dbReference type="CDD" id="cd02440">
    <property type="entry name" value="AdoMet_MTases"/>
    <property type="match status" value="1"/>
</dbReference>
<dbReference type="OrthoDB" id="5289726at2"/>
<dbReference type="Pfam" id="PF10017">
    <property type="entry name" value="Methyltransf_33"/>
    <property type="match status" value="1"/>
</dbReference>